<proteinExistence type="predicted"/>
<evidence type="ECO:0000313" key="2">
    <source>
        <dbReference type="EMBL" id="EEZ60680.1"/>
    </source>
</evidence>
<gene>
    <name evidence="2" type="ORF">HMPREF0762_01485</name>
</gene>
<reference evidence="2" key="1">
    <citation type="submission" date="2009-10" db="EMBL/GenBank/DDBJ databases">
        <authorList>
            <person name="Weinstock G."/>
            <person name="Sodergren E."/>
            <person name="Clifton S."/>
            <person name="Fulton L."/>
            <person name="Fulton B."/>
            <person name="Courtney L."/>
            <person name="Fronick C."/>
            <person name="Harrison M."/>
            <person name="Strong C."/>
            <person name="Farmer C."/>
            <person name="Delahaunty K."/>
            <person name="Markovic C."/>
            <person name="Hall O."/>
            <person name="Minx P."/>
            <person name="Tomlinson C."/>
            <person name="Mitreva M."/>
            <person name="Nelson J."/>
            <person name="Hou S."/>
            <person name="Wollam A."/>
            <person name="Pepin K.H."/>
            <person name="Johnson M."/>
            <person name="Bhonagiri V."/>
            <person name="Nash W.E."/>
            <person name="Warren W."/>
            <person name="Chinwalla A."/>
            <person name="Mardis E.R."/>
            <person name="Wilson R.K."/>
        </authorList>
    </citation>
    <scope>NUCLEOTIDE SEQUENCE [LARGE SCALE GENOMIC DNA]</scope>
    <source>
        <strain evidence="2">ATCC 700122</strain>
    </source>
</reference>
<keyword evidence="3" id="KW-1185">Reference proteome</keyword>
<accession>D0WI12</accession>
<dbReference type="HOGENOM" id="CLU_3030021_0_0_11"/>
<name>D0WI12_SLAES</name>
<protein>
    <submittedName>
        <fullName evidence="2">Uncharacterized protein</fullName>
    </submittedName>
</protein>
<feature type="compositionally biased region" description="Low complexity" evidence="1">
    <location>
        <begin position="1"/>
        <end position="16"/>
    </location>
</feature>
<feature type="region of interest" description="Disordered" evidence="1">
    <location>
        <begin position="1"/>
        <end position="28"/>
    </location>
</feature>
<dbReference type="Proteomes" id="UP000006001">
    <property type="component" value="Unassembled WGS sequence"/>
</dbReference>
<comment type="caution">
    <text evidence="2">The sequence shown here is derived from an EMBL/GenBank/DDBJ whole genome shotgun (WGS) entry which is preliminary data.</text>
</comment>
<dbReference type="EMBL" id="ACUX02000016">
    <property type="protein sequence ID" value="EEZ60680.1"/>
    <property type="molecule type" value="Genomic_DNA"/>
</dbReference>
<organism evidence="2 3">
    <name type="scientific">Slackia exigua (strain ATCC 700122 / DSM 15923 / CIP 105133 / JCM 11022 / KCTC 5966 / S-7)</name>
    <dbReference type="NCBI Taxonomy" id="649764"/>
    <lineage>
        <taxon>Bacteria</taxon>
        <taxon>Bacillati</taxon>
        <taxon>Actinomycetota</taxon>
        <taxon>Coriobacteriia</taxon>
        <taxon>Eggerthellales</taxon>
        <taxon>Eggerthellaceae</taxon>
        <taxon>Slackia</taxon>
    </lineage>
</organism>
<sequence length="55" mass="6218">MYIPPTTFIPETIPSPSRDAPEDRAHVSLPHHPRWGLLCGTRRENRSPTMGYFAG</sequence>
<dbReference type="AlphaFoldDB" id="D0WI12"/>
<evidence type="ECO:0000313" key="3">
    <source>
        <dbReference type="Proteomes" id="UP000006001"/>
    </source>
</evidence>
<evidence type="ECO:0000256" key="1">
    <source>
        <dbReference type="SAM" id="MobiDB-lite"/>
    </source>
</evidence>